<dbReference type="EMBL" id="DAAVKP010000003">
    <property type="protein sequence ID" value="HAF5250205.1"/>
    <property type="molecule type" value="Genomic_DNA"/>
</dbReference>
<dbReference type="AlphaFoldDB" id="A0A762BBB1"/>
<evidence type="ECO:0000313" key="2">
    <source>
        <dbReference type="EMBL" id="HAF4932905.1"/>
    </source>
</evidence>
<dbReference type="EMBL" id="DAAVIM010000003">
    <property type="protein sequence ID" value="HAF4932905.1"/>
    <property type="molecule type" value="Genomic_DNA"/>
</dbReference>
<dbReference type="InterPro" id="IPR010394">
    <property type="entry name" value="5-nucleotidase"/>
</dbReference>
<comment type="caution">
    <text evidence="4">The sequence shown here is derived from an EMBL/GenBank/DDBJ whole genome shotgun (WGS) entry which is preliminary data.</text>
</comment>
<evidence type="ECO:0000313" key="7">
    <source>
        <dbReference type="EMBL" id="HAG4015103.1"/>
    </source>
</evidence>
<reference evidence="4" key="2">
    <citation type="submission" date="2020-02" db="EMBL/GenBank/DDBJ databases">
        <authorList>
            <consortium name="NCBI Pathogen Detection Project"/>
        </authorList>
    </citation>
    <scope>NUCLEOTIDE SEQUENCE</scope>
    <source>
        <strain evidence="7">MA.00-03336</strain>
        <strain evidence="6">MA.01-00718</strain>
        <strain evidence="4">MA.01-00719</strain>
        <strain evidence="2">MA.98-00962</strain>
        <strain evidence="1">MA.98-00963</strain>
        <strain evidence="3">MA.98-00964</strain>
        <strain evidence="5">MA.99-01069</strain>
    </source>
</reference>
<proteinExistence type="predicted"/>
<dbReference type="Pfam" id="PF06189">
    <property type="entry name" value="5-nucleotidase"/>
    <property type="match status" value="1"/>
</dbReference>
<dbReference type="EMBL" id="DAAYFR010000006">
    <property type="protein sequence ID" value="HAG4002537.1"/>
    <property type="molecule type" value="Genomic_DNA"/>
</dbReference>
<dbReference type="GO" id="GO:0000166">
    <property type="term" value="F:nucleotide binding"/>
    <property type="evidence" value="ECO:0007669"/>
    <property type="project" value="InterPro"/>
</dbReference>
<evidence type="ECO:0000313" key="4">
    <source>
        <dbReference type="EMBL" id="HAG3489361.1"/>
    </source>
</evidence>
<dbReference type="GO" id="GO:0008253">
    <property type="term" value="F:5'-nucleotidase activity"/>
    <property type="evidence" value="ECO:0007669"/>
    <property type="project" value="InterPro"/>
</dbReference>
<name>A0A762BBB1_SALER</name>
<reference evidence="4" key="1">
    <citation type="journal article" date="2018" name="Genome Biol.">
        <title>SKESA: strategic k-mer extension for scrupulous assemblies.</title>
        <authorList>
            <person name="Souvorov A."/>
            <person name="Agarwala R."/>
            <person name="Lipman D.J."/>
        </authorList>
    </citation>
    <scope>NUCLEOTIDE SEQUENCE</scope>
    <source>
        <strain evidence="7">MA.00-03336</strain>
        <strain evidence="6">MA.01-00718</strain>
        <strain evidence="4">MA.01-00719</strain>
        <strain evidence="2">MA.98-00962</strain>
        <strain evidence="1">MA.98-00963</strain>
        <strain evidence="3">MA.98-00964</strain>
        <strain evidence="5">MA.99-01069</strain>
    </source>
</reference>
<dbReference type="GO" id="GO:0009117">
    <property type="term" value="P:nucleotide metabolic process"/>
    <property type="evidence" value="ECO:0007669"/>
    <property type="project" value="InterPro"/>
</dbReference>
<evidence type="ECO:0000313" key="5">
    <source>
        <dbReference type="EMBL" id="HAG3852130.1"/>
    </source>
</evidence>
<dbReference type="GO" id="GO:0005737">
    <property type="term" value="C:cytoplasm"/>
    <property type="evidence" value="ECO:0007669"/>
    <property type="project" value="InterPro"/>
</dbReference>
<evidence type="ECO:0000313" key="6">
    <source>
        <dbReference type="EMBL" id="HAG4002537.1"/>
    </source>
</evidence>
<organism evidence="4">
    <name type="scientific">Salmonella enterica</name>
    <name type="common">Salmonella choleraesuis</name>
    <dbReference type="NCBI Taxonomy" id="28901"/>
    <lineage>
        <taxon>Bacteria</taxon>
        <taxon>Pseudomonadati</taxon>
        <taxon>Pseudomonadota</taxon>
        <taxon>Gammaproteobacteria</taxon>
        <taxon>Enterobacterales</taxon>
        <taxon>Enterobacteriaceae</taxon>
        <taxon>Salmonella</taxon>
    </lineage>
</organism>
<dbReference type="EMBL" id="DAAYFV010000004">
    <property type="protein sequence ID" value="HAG4015103.1"/>
    <property type="molecule type" value="Genomic_DNA"/>
</dbReference>
<protein>
    <submittedName>
        <fullName evidence="4">5'-nucleotidase</fullName>
    </submittedName>
</protein>
<sequence>MSMRIFLGGVENIKVIKALKPHIFFEDQYVHLIVAVSSL</sequence>
<accession>A0A762BBB1</accession>
<gene>
    <name evidence="6" type="ORF">G8130_003230</name>
    <name evidence="5" type="ORF">G8170_001890</name>
    <name evidence="1" type="ORF">G8M02_002600</name>
    <name evidence="2" type="ORF">G8N67_001878</name>
    <name evidence="7" type="ORF">G8T52_001669</name>
    <name evidence="4" type="ORF">G8W42_002328</name>
    <name evidence="3" type="ORF">G9A52_002502</name>
</gene>
<dbReference type="GO" id="GO:0000287">
    <property type="term" value="F:magnesium ion binding"/>
    <property type="evidence" value="ECO:0007669"/>
    <property type="project" value="InterPro"/>
</dbReference>
<dbReference type="EMBL" id="DAAYEK010000003">
    <property type="protein sequence ID" value="HAG3852130.1"/>
    <property type="molecule type" value="Genomic_DNA"/>
</dbReference>
<evidence type="ECO:0000313" key="1">
    <source>
        <dbReference type="EMBL" id="HAF2722844.1"/>
    </source>
</evidence>
<dbReference type="EMBL" id="DAAYBM010000003">
    <property type="protein sequence ID" value="HAG3489361.1"/>
    <property type="molecule type" value="Genomic_DNA"/>
</dbReference>
<dbReference type="EMBL" id="DAAULL010000003">
    <property type="protein sequence ID" value="HAF2722844.1"/>
    <property type="molecule type" value="Genomic_DNA"/>
</dbReference>
<evidence type="ECO:0000313" key="3">
    <source>
        <dbReference type="EMBL" id="HAF5250205.1"/>
    </source>
</evidence>